<dbReference type="RefSeq" id="WP_011937113.1">
    <property type="nucleotide sequence ID" value="NC_009483.1"/>
</dbReference>
<dbReference type="Pfam" id="PF00857">
    <property type="entry name" value="Isochorismatase"/>
    <property type="match status" value="1"/>
</dbReference>
<dbReference type="PANTHER" id="PTHR43540">
    <property type="entry name" value="PEROXYUREIDOACRYLATE/UREIDOACRYLATE AMIDOHYDROLASE-RELATED"/>
    <property type="match status" value="1"/>
</dbReference>
<keyword evidence="1 4" id="KW-0378">Hydrolase</keyword>
<keyword evidence="2" id="KW-0472">Membrane</keyword>
<dbReference type="GO" id="GO:0016787">
    <property type="term" value="F:hydrolase activity"/>
    <property type="evidence" value="ECO:0007669"/>
    <property type="project" value="UniProtKB-KW"/>
</dbReference>
<dbReference type="PANTHER" id="PTHR43540:SF6">
    <property type="entry name" value="ISOCHORISMATASE-LIKE DOMAIN-CONTAINING PROTEIN"/>
    <property type="match status" value="1"/>
</dbReference>
<feature type="transmembrane region" description="Helical" evidence="2">
    <location>
        <begin position="6"/>
        <end position="26"/>
    </location>
</feature>
<feature type="domain" description="Isochorismatase-like" evidence="3">
    <location>
        <begin position="47"/>
        <end position="214"/>
    </location>
</feature>
<dbReference type="CDD" id="cd00431">
    <property type="entry name" value="cysteine_hydrolases"/>
    <property type="match status" value="1"/>
</dbReference>
<organism evidence="4 5">
    <name type="scientific">Geotalea uraniireducens (strain Rf4)</name>
    <name type="common">Geobacter uraniireducens</name>
    <dbReference type="NCBI Taxonomy" id="351605"/>
    <lineage>
        <taxon>Bacteria</taxon>
        <taxon>Pseudomonadati</taxon>
        <taxon>Thermodesulfobacteriota</taxon>
        <taxon>Desulfuromonadia</taxon>
        <taxon>Geobacterales</taxon>
        <taxon>Geobacteraceae</taxon>
        <taxon>Geotalea</taxon>
    </lineage>
</organism>
<evidence type="ECO:0000256" key="2">
    <source>
        <dbReference type="SAM" id="Phobius"/>
    </source>
</evidence>
<dbReference type="Proteomes" id="UP000006695">
    <property type="component" value="Chromosome"/>
</dbReference>
<proteinExistence type="predicted"/>
<sequence>MTFLNVVLTALALFAVLMLLFGLFVMRNMFIPTKGKRIEAYPHPTKALLVMDIQESGGGSNRQSIPLSTSTPLGAMIAASNRVIDWFDQAGMEVAYIRQVFGNDLITRLHGGRILAGRLEPRIDRRIMIINNNDFKKNRTDAFSNPKLEQFLIARQVDEVFLVGLDAAFCVYYTALGALNRGYKVTVIQDAVLTGRDMAKVLERYRQNGIRIINSRELTELPS</sequence>
<keyword evidence="5" id="KW-1185">Reference proteome</keyword>
<protein>
    <submittedName>
        <fullName evidence="4">Isochorismatase hydrolase</fullName>
    </submittedName>
</protein>
<accession>A5GDG2</accession>
<dbReference type="InterPro" id="IPR050272">
    <property type="entry name" value="Isochorismatase-like_hydrls"/>
</dbReference>
<dbReference type="EMBL" id="CP000698">
    <property type="protein sequence ID" value="ABQ24384.1"/>
    <property type="molecule type" value="Genomic_DNA"/>
</dbReference>
<keyword evidence="2" id="KW-1133">Transmembrane helix</keyword>
<dbReference type="InterPro" id="IPR000868">
    <property type="entry name" value="Isochorismatase-like_dom"/>
</dbReference>
<dbReference type="AlphaFoldDB" id="A5GDG2"/>
<evidence type="ECO:0000313" key="4">
    <source>
        <dbReference type="EMBL" id="ABQ24384.1"/>
    </source>
</evidence>
<keyword evidence="2" id="KW-0812">Transmembrane</keyword>
<evidence type="ECO:0000313" key="5">
    <source>
        <dbReference type="Proteomes" id="UP000006695"/>
    </source>
</evidence>
<dbReference type="HOGENOM" id="CLU_109238_0_0_7"/>
<gene>
    <name evidence="4" type="ordered locus">Gura_0168</name>
</gene>
<dbReference type="OrthoDB" id="9807387at2"/>
<evidence type="ECO:0000259" key="3">
    <source>
        <dbReference type="Pfam" id="PF00857"/>
    </source>
</evidence>
<dbReference type="InterPro" id="IPR036380">
    <property type="entry name" value="Isochorismatase-like_sf"/>
</dbReference>
<name>A5GDG2_GEOUR</name>
<reference evidence="4 5" key="1">
    <citation type="submission" date="2007-05" db="EMBL/GenBank/DDBJ databases">
        <title>Complete sequence of Geobacter uraniireducens Rf4.</title>
        <authorList>
            <consortium name="US DOE Joint Genome Institute"/>
            <person name="Copeland A."/>
            <person name="Lucas S."/>
            <person name="Lapidus A."/>
            <person name="Barry K."/>
            <person name="Detter J.C."/>
            <person name="Glavina del Rio T."/>
            <person name="Hammon N."/>
            <person name="Israni S."/>
            <person name="Dalin E."/>
            <person name="Tice H."/>
            <person name="Pitluck S."/>
            <person name="Chertkov O."/>
            <person name="Brettin T."/>
            <person name="Bruce D."/>
            <person name="Han C."/>
            <person name="Schmutz J."/>
            <person name="Larimer F."/>
            <person name="Land M."/>
            <person name="Hauser L."/>
            <person name="Kyrpides N."/>
            <person name="Mikhailova N."/>
            <person name="Shelobolina E."/>
            <person name="Aklujkar M."/>
            <person name="Lovley D."/>
            <person name="Richardson P."/>
        </authorList>
    </citation>
    <scope>NUCLEOTIDE SEQUENCE [LARGE SCALE GENOMIC DNA]</scope>
    <source>
        <strain evidence="4 5">Rf4</strain>
    </source>
</reference>
<dbReference type="KEGG" id="gur:Gura_0168"/>
<dbReference type="SUPFAM" id="SSF52499">
    <property type="entry name" value="Isochorismatase-like hydrolases"/>
    <property type="match status" value="1"/>
</dbReference>
<evidence type="ECO:0000256" key="1">
    <source>
        <dbReference type="ARBA" id="ARBA00022801"/>
    </source>
</evidence>
<dbReference type="Gene3D" id="3.40.50.850">
    <property type="entry name" value="Isochorismatase-like"/>
    <property type="match status" value="1"/>
</dbReference>
<dbReference type="STRING" id="351605.Gura_0168"/>